<dbReference type="Proteomes" id="UP001061958">
    <property type="component" value="Unassembled WGS sequence"/>
</dbReference>
<dbReference type="Gene3D" id="3.40.1440.10">
    <property type="entry name" value="GIY-YIG endonuclease"/>
    <property type="match status" value="1"/>
</dbReference>
<dbReference type="PANTHER" id="PTHR23002">
    <property type="entry name" value="ZINC FINGER CCHC DOMAIN CONTAINING PROTEIN"/>
    <property type="match status" value="1"/>
</dbReference>
<gene>
    <name evidence="5" type="ORF">GpartN1_g3503.t1</name>
</gene>
<dbReference type="EMBL" id="BQMJ01000026">
    <property type="protein sequence ID" value="GJQ11712.1"/>
    <property type="molecule type" value="Genomic_DNA"/>
</dbReference>
<dbReference type="InterPro" id="IPR051714">
    <property type="entry name" value="Znf_CCHC_NABP"/>
</dbReference>
<organism evidence="5 6">
    <name type="scientific">Galdieria partita</name>
    <dbReference type="NCBI Taxonomy" id="83374"/>
    <lineage>
        <taxon>Eukaryota</taxon>
        <taxon>Rhodophyta</taxon>
        <taxon>Bangiophyceae</taxon>
        <taxon>Galdieriales</taxon>
        <taxon>Galdieriaceae</taxon>
        <taxon>Galdieria</taxon>
    </lineage>
</organism>
<dbReference type="PROSITE" id="PS50158">
    <property type="entry name" value="ZF_CCHC"/>
    <property type="match status" value="3"/>
</dbReference>
<feature type="domain" description="CCHC-type" evidence="3">
    <location>
        <begin position="194"/>
        <end position="207"/>
    </location>
</feature>
<dbReference type="InterPro" id="IPR001878">
    <property type="entry name" value="Znf_CCHC"/>
</dbReference>
<evidence type="ECO:0000259" key="3">
    <source>
        <dbReference type="PROSITE" id="PS50158"/>
    </source>
</evidence>
<dbReference type="AlphaFoldDB" id="A0A9C7PY99"/>
<comment type="caution">
    <text evidence="5">The sequence shown here is derived from an EMBL/GenBank/DDBJ whole genome shotgun (WGS) entry which is preliminary data.</text>
</comment>
<keyword evidence="1" id="KW-0863">Zinc-finger</keyword>
<protein>
    <submittedName>
        <fullName evidence="5">Uncharacterized protein</fullName>
    </submittedName>
</protein>
<dbReference type="GO" id="GO:0008270">
    <property type="term" value="F:zinc ion binding"/>
    <property type="evidence" value="ECO:0007669"/>
    <property type="project" value="UniProtKB-KW"/>
</dbReference>
<dbReference type="GO" id="GO:0003676">
    <property type="term" value="F:nucleic acid binding"/>
    <property type="evidence" value="ECO:0007669"/>
    <property type="project" value="InterPro"/>
</dbReference>
<evidence type="ECO:0000256" key="1">
    <source>
        <dbReference type="PROSITE-ProRule" id="PRU00047"/>
    </source>
</evidence>
<dbReference type="Gene3D" id="4.10.60.10">
    <property type="entry name" value="Zinc finger, CCHC-type"/>
    <property type="match status" value="2"/>
</dbReference>
<dbReference type="SMART" id="SM00343">
    <property type="entry name" value="ZnF_C2HC"/>
    <property type="match status" value="3"/>
</dbReference>
<evidence type="ECO:0000313" key="5">
    <source>
        <dbReference type="EMBL" id="GJQ11712.1"/>
    </source>
</evidence>
<proteinExistence type="predicted"/>
<dbReference type="SUPFAM" id="SSF57756">
    <property type="entry name" value="Retrovirus zinc finger-like domains"/>
    <property type="match status" value="2"/>
</dbReference>
<feature type="compositionally biased region" description="Low complexity" evidence="2">
    <location>
        <begin position="262"/>
        <end position="284"/>
    </location>
</feature>
<feature type="domain" description="CCHC-type" evidence="3">
    <location>
        <begin position="110"/>
        <end position="123"/>
    </location>
</feature>
<reference evidence="5" key="1">
    <citation type="journal article" date="2022" name="Proc. Natl. Acad. Sci. U.S.A.">
        <title>Life cycle and functional genomics of the unicellular red alga Galdieria for elucidating algal and plant evolution and industrial use.</title>
        <authorList>
            <person name="Hirooka S."/>
            <person name="Itabashi T."/>
            <person name="Ichinose T.M."/>
            <person name="Onuma R."/>
            <person name="Fujiwara T."/>
            <person name="Yamashita S."/>
            <person name="Jong L.W."/>
            <person name="Tomita R."/>
            <person name="Iwane A.H."/>
            <person name="Miyagishima S.Y."/>
        </authorList>
    </citation>
    <scope>NUCLEOTIDE SEQUENCE</scope>
    <source>
        <strain evidence="5">NBRC 102759</strain>
    </source>
</reference>
<sequence>MSSDSSRKRYIYVLKLQQDKWYIGSTTNLSQRIAQHNEGTGSVWTSHFPPIDLFDCQEQRDGWHEENLTKEYMSRYGIENVRGGPYTAFNLKEEDKETIQRALDAFAGACYFCGSTGHVAADCSTAKFNEGGTVQYAEYYSRQACFRCGRPGHYISECYAETDAHGQLIDSPKRNKLNEGGTAQYAEYYSRQACFRCERPGHYISECYAETDVHGQLIDSPKRIKQSGTGSIQGNKHFDLFQISGYSHARVRLESKWDESSGDNSSEAASSSYYSTSNESFDSDADSYYVYSSSSSSSSSSRYSSD</sequence>
<dbReference type="Pfam" id="PF00098">
    <property type="entry name" value="zf-CCHC"/>
    <property type="match status" value="3"/>
</dbReference>
<dbReference type="InterPro" id="IPR035901">
    <property type="entry name" value="GIY-YIG_endonuc_sf"/>
</dbReference>
<keyword evidence="6" id="KW-1185">Reference proteome</keyword>
<name>A0A9C7PY99_9RHOD</name>
<dbReference type="Pfam" id="PF01541">
    <property type="entry name" value="GIY-YIG"/>
    <property type="match status" value="1"/>
</dbReference>
<accession>A0A9C7PY99</accession>
<dbReference type="InterPro" id="IPR036875">
    <property type="entry name" value="Znf_CCHC_sf"/>
</dbReference>
<evidence type="ECO:0000259" key="4">
    <source>
        <dbReference type="PROSITE" id="PS50164"/>
    </source>
</evidence>
<reference evidence="5" key="2">
    <citation type="submission" date="2022-01" db="EMBL/GenBank/DDBJ databases">
        <authorList>
            <person name="Hirooka S."/>
            <person name="Miyagishima S.Y."/>
        </authorList>
    </citation>
    <scope>NUCLEOTIDE SEQUENCE</scope>
    <source>
        <strain evidence="5">NBRC 102759</strain>
    </source>
</reference>
<dbReference type="InterPro" id="IPR000305">
    <property type="entry name" value="GIY-YIG_endonuc"/>
</dbReference>
<dbReference type="OrthoDB" id="427960at2759"/>
<keyword evidence="1" id="KW-0479">Metal-binding</keyword>
<evidence type="ECO:0000256" key="2">
    <source>
        <dbReference type="SAM" id="MobiDB-lite"/>
    </source>
</evidence>
<dbReference type="PROSITE" id="PS50164">
    <property type="entry name" value="GIY_YIG"/>
    <property type="match status" value="1"/>
</dbReference>
<feature type="domain" description="GIY-YIG" evidence="4">
    <location>
        <begin position="7"/>
        <end position="78"/>
    </location>
</feature>
<evidence type="ECO:0000313" key="6">
    <source>
        <dbReference type="Proteomes" id="UP001061958"/>
    </source>
</evidence>
<keyword evidence="1" id="KW-0862">Zinc</keyword>
<feature type="domain" description="CCHC-type" evidence="3">
    <location>
        <begin position="145"/>
        <end position="158"/>
    </location>
</feature>
<dbReference type="SUPFAM" id="SSF82771">
    <property type="entry name" value="GIY-YIG endonuclease"/>
    <property type="match status" value="1"/>
</dbReference>
<feature type="region of interest" description="Disordered" evidence="2">
    <location>
        <begin position="257"/>
        <end position="284"/>
    </location>
</feature>